<proteinExistence type="predicted"/>
<protein>
    <submittedName>
        <fullName evidence="2">Uncharacterized protein involved in outer membrane biogenesis</fullName>
    </submittedName>
</protein>
<keyword evidence="3" id="KW-1185">Reference proteome</keyword>
<evidence type="ECO:0000313" key="2">
    <source>
        <dbReference type="EMBL" id="RZT96423.1"/>
    </source>
</evidence>
<organism evidence="2 3">
    <name type="scientific">Ancylomarina subtilis</name>
    <dbReference type="NCBI Taxonomy" id="1639035"/>
    <lineage>
        <taxon>Bacteria</taxon>
        <taxon>Pseudomonadati</taxon>
        <taxon>Bacteroidota</taxon>
        <taxon>Bacteroidia</taxon>
        <taxon>Marinilabiliales</taxon>
        <taxon>Marinifilaceae</taxon>
        <taxon>Ancylomarina</taxon>
    </lineage>
</organism>
<dbReference type="Proteomes" id="UP000293562">
    <property type="component" value="Unassembled WGS sequence"/>
</dbReference>
<keyword evidence="1" id="KW-1133">Transmembrane helix</keyword>
<evidence type="ECO:0000256" key="1">
    <source>
        <dbReference type="SAM" id="Phobius"/>
    </source>
</evidence>
<keyword evidence="1" id="KW-0812">Transmembrane</keyword>
<dbReference type="OrthoDB" id="1108503at2"/>
<dbReference type="PANTHER" id="PTHR30441:SF8">
    <property type="entry name" value="DUF748 DOMAIN-CONTAINING PROTEIN"/>
    <property type="match status" value="1"/>
</dbReference>
<sequence length="1034" mass="115285">MRILKKVGIALLALVFVLIIAASIGMWYLFTPEKLSPIVNKQAKDYLACHTMIEKVEPTFFSSYPFFGLEITNLCLTENDAPKSDTLLYTAKCFASVNVMAYLWDGNIKLDPFLLEDAVVNFKIDAHGQSNFDILKSGSDASEANTEASSLGDMDISHVELKNFNATYRDETTFRKADIQKIDAKLGFKYNKEKQALDLDMQLNRLLFQTADSMALYLDARDCNLKIKSKAKDKNLFNSDVKLVCQAMTFALAADTLLSEMKVDSHLPLGFNVSENAYDFKKANLLIKDEHAISFDGLVKVLKDYSIETDLSYSSGELDIEKILALIPKAYSEPLKDVSAKGFAKVSGSVKGLLSDTSMPLVKANIEYAKGEVKYTGYPKVKDIELSMSTLVDMNKNQASTLTINSSSAQIAQSTVSVKGEISDILESPVYNIHSNGNFNLVDFKPFIPKDQNISIKGSLKGNVHTRFTQSDLDKEAYHRIYLSGDFETQNFYAIYEDSIKVDLPSAKLKLDLPSQSRADKNLKFANIKMDAPKLNIEMSPSMHAVSENLELSADINQLAKELSAPLSACRFKFGSLYAVADTLSLKANHAEGQFAYTPELEAKQEIALIHSNMTSQELVIASKDATLFDAKELSAKTNLKYDDSQNNVILKWQPEVAVRFSDANYDLGEQLKGQIPNIAFTLDPDTMAIEKANLILGDSDFSLSGKLTDISNYLKKQALLKGEFNLVSKKTDVYELMDIFNGMGSQDSTLVSNEAVTSEDDPFMVPKGVEIRLNTSIDQTLVNDNIIENIKGGLTVKDGTLILDQMGFTSKAANMQLTAMYRSDRKNHLFSGIDFHLLDIDVAELIDLIPSVDTIIPMLKSFKGKGEFHLAGETYLKSDYSLKQSTIRGAAAFQGQELTLMDTETFDMIASKLMFKKKTENVIDSLSVEMTLFKDEIDLYPFLIVMDNYKAVIAGRHNMDNRFNYHISVTDTPLPVRLGLNVSGTMEDLKYKLVPCQYKHLYDPKKQGKLEAQTLRLKKMISESLKENVKAIE</sequence>
<reference evidence="2 3" key="1">
    <citation type="submission" date="2019-02" db="EMBL/GenBank/DDBJ databases">
        <title>Genomic Encyclopedia of Type Strains, Phase IV (KMG-IV): sequencing the most valuable type-strain genomes for metagenomic binning, comparative biology and taxonomic classification.</title>
        <authorList>
            <person name="Goeker M."/>
        </authorList>
    </citation>
    <scope>NUCLEOTIDE SEQUENCE [LARGE SCALE GENOMIC DNA]</scope>
    <source>
        <strain evidence="2 3">DSM 28825</strain>
    </source>
</reference>
<comment type="caution">
    <text evidence="2">The sequence shown here is derived from an EMBL/GenBank/DDBJ whole genome shotgun (WGS) entry which is preliminary data.</text>
</comment>
<name>A0A4Q7VJR2_9BACT</name>
<dbReference type="AlphaFoldDB" id="A0A4Q7VJR2"/>
<feature type="transmembrane region" description="Helical" evidence="1">
    <location>
        <begin position="7"/>
        <end position="30"/>
    </location>
</feature>
<dbReference type="GO" id="GO:0005886">
    <property type="term" value="C:plasma membrane"/>
    <property type="evidence" value="ECO:0007669"/>
    <property type="project" value="TreeGrafter"/>
</dbReference>
<dbReference type="InterPro" id="IPR052894">
    <property type="entry name" value="AsmA-related"/>
</dbReference>
<evidence type="ECO:0000313" key="3">
    <source>
        <dbReference type="Proteomes" id="UP000293562"/>
    </source>
</evidence>
<dbReference type="GO" id="GO:0090313">
    <property type="term" value="P:regulation of protein targeting to membrane"/>
    <property type="evidence" value="ECO:0007669"/>
    <property type="project" value="TreeGrafter"/>
</dbReference>
<gene>
    <name evidence="2" type="ORF">EV201_1061</name>
</gene>
<keyword evidence="1" id="KW-0472">Membrane</keyword>
<dbReference type="EMBL" id="SHKN01000001">
    <property type="protein sequence ID" value="RZT96423.1"/>
    <property type="molecule type" value="Genomic_DNA"/>
</dbReference>
<dbReference type="PANTHER" id="PTHR30441">
    <property type="entry name" value="DUF748 DOMAIN-CONTAINING PROTEIN"/>
    <property type="match status" value="1"/>
</dbReference>
<accession>A0A4Q7VJR2</accession>
<dbReference type="RefSeq" id="WP_130306300.1">
    <property type="nucleotide sequence ID" value="NZ_SHKN01000001.1"/>
</dbReference>